<keyword evidence="2" id="KW-1133">Transmembrane helix</keyword>
<feature type="region of interest" description="Disordered" evidence="1">
    <location>
        <begin position="1"/>
        <end position="33"/>
    </location>
</feature>
<reference evidence="3" key="1">
    <citation type="journal article" date="2014" name="Int. J. Syst. Evol. Microbiol.">
        <title>Complete genome sequence of Corynebacterium casei LMG S-19264T (=DSM 44701T), isolated from a smear-ripened cheese.</title>
        <authorList>
            <consortium name="US DOE Joint Genome Institute (JGI-PGF)"/>
            <person name="Walter F."/>
            <person name="Albersmeier A."/>
            <person name="Kalinowski J."/>
            <person name="Ruckert C."/>
        </authorList>
    </citation>
    <scope>NUCLEOTIDE SEQUENCE</scope>
    <source>
        <strain evidence="3">KCTC 32255</strain>
    </source>
</reference>
<evidence type="ECO:0000313" key="4">
    <source>
        <dbReference type="Proteomes" id="UP000648075"/>
    </source>
</evidence>
<evidence type="ECO:0000313" key="3">
    <source>
        <dbReference type="EMBL" id="GGZ00240.1"/>
    </source>
</evidence>
<keyword evidence="2" id="KW-0472">Membrane</keyword>
<keyword evidence="4" id="KW-1185">Reference proteome</keyword>
<evidence type="ECO:0000256" key="1">
    <source>
        <dbReference type="SAM" id="MobiDB-lite"/>
    </source>
</evidence>
<name>A0A918UFH9_9SPHN</name>
<dbReference type="Proteomes" id="UP000648075">
    <property type="component" value="Unassembled WGS sequence"/>
</dbReference>
<reference evidence="3" key="2">
    <citation type="submission" date="2020-09" db="EMBL/GenBank/DDBJ databases">
        <authorList>
            <person name="Sun Q."/>
            <person name="Kim S."/>
        </authorList>
    </citation>
    <scope>NUCLEOTIDE SEQUENCE</scope>
    <source>
        <strain evidence="3">KCTC 32255</strain>
    </source>
</reference>
<proteinExistence type="predicted"/>
<organism evidence="3 4">
    <name type="scientific">Novosphingobium colocasiae</name>
    <dbReference type="NCBI Taxonomy" id="1256513"/>
    <lineage>
        <taxon>Bacteria</taxon>
        <taxon>Pseudomonadati</taxon>
        <taxon>Pseudomonadota</taxon>
        <taxon>Alphaproteobacteria</taxon>
        <taxon>Sphingomonadales</taxon>
        <taxon>Sphingomonadaceae</taxon>
        <taxon>Novosphingobium</taxon>
    </lineage>
</organism>
<dbReference type="AlphaFoldDB" id="A0A918UFH9"/>
<gene>
    <name evidence="3" type="ORF">GCM10011614_14090</name>
</gene>
<dbReference type="EMBL" id="BMZA01000003">
    <property type="protein sequence ID" value="GGZ00240.1"/>
    <property type="molecule type" value="Genomic_DNA"/>
</dbReference>
<feature type="transmembrane region" description="Helical" evidence="2">
    <location>
        <begin position="47"/>
        <end position="69"/>
    </location>
</feature>
<sequence length="74" mass="7390">MSSDQRPGKMRVVSAGQTPGRRRGDQVGADGLVSGGRARGDGLSGMALVMLFLIGCVAGGALLILSGLVSAADF</sequence>
<dbReference type="RefSeq" id="WP_189620424.1">
    <property type="nucleotide sequence ID" value="NZ_BMZA01000003.1"/>
</dbReference>
<comment type="caution">
    <text evidence="3">The sequence shown here is derived from an EMBL/GenBank/DDBJ whole genome shotgun (WGS) entry which is preliminary data.</text>
</comment>
<accession>A0A918UFH9</accession>
<evidence type="ECO:0000256" key="2">
    <source>
        <dbReference type="SAM" id="Phobius"/>
    </source>
</evidence>
<keyword evidence="2" id="KW-0812">Transmembrane</keyword>
<protein>
    <submittedName>
        <fullName evidence="3">Uncharacterized protein</fullName>
    </submittedName>
</protein>